<reference evidence="1 3" key="1">
    <citation type="submission" date="2015-09" db="EMBL/GenBank/DDBJ databases">
        <authorList>
            <person name="Rodrigo-Torres L."/>
            <person name="Arahal D.R."/>
        </authorList>
    </citation>
    <scope>NUCLEOTIDE SEQUENCE [LARGE SCALE GENOMIC DNA]</scope>
    <source>
        <strain evidence="1 3">CECT 5118</strain>
    </source>
</reference>
<dbReference type="Proteomes" id="UP000051887">
    <property type="component" value="Unassembled WGS sequence"/>
</dbReference>
<dbReference type="EMBL" id="CYSB01000005">
    <property type="protein sequence ID" value="CUH63185.1"/>
    <property type="molecule type" value="Genomic_DNA"/>
</dbReference>
<dbReference type="AlphaFoldDB" id="A0A0P1FTS3"/>
<dbReference type="EMBL" id="CYSC01000027">
    <property type="protein sequence ID" value="CUH72033.1"/>
    <property type="molecule type" value="Genomic_DNA"/>
</dbReference>
<dbReference type="InterPro" id="IPR021070">
    <property type="entry name" value="Killing_trait_RebB"/>
</dbReference>
<protein>
    <submittedName>
        <fullName evidence="2">Killing trait</fullName>
    </submittedName>
</protein>
<name>A0A0P1FTS3_9RHOB</name>
<sequence length="76" mass="7620">MAFPTSVNDQITDAVTQANVKVVAEAPAMAAAGLYQTSAHSSGILMENAVAAQQAGSTLMQAVMTAAVKQLLKAGG</sequence>
<dbReference type="Proteomes" id="UP000051086">
    <property type="component" value="Unassembled WGS sequence"/>
</dbReference>
<evidence type="ECO:0000313" key="4">
    <source>
        <dbReference type="Proteomes" id="UP000051887"/>
    </source>
</evidence>
<gene>
    <name evidence="1" type="ORF">TL5118_00362</name>
    <name evidence="2" type="ORF">TL5120_01829</name>
</gene>
<dbReference type="OrthoDB" id="8594924at2"/>
<evidence type="ECO:0000313" key="3">
    <source>
        <dbReference type="Proteomes" id="UP000051086"/>
    </source>
</evidence>
<accession>A0A0P1FTS3</accession>
<reference evidence="2 4" key="2">
    <citation type="submission" date="2015-09" db="EMBL/GenBank/DDBJ databases">
        <authorList>
            <consortium name="Swine Surveillance"/>
        </authorList>
    </citation>
    <scope>NUCLEOTIDE SEQUENCE [LARGE SCALE GENOMIC DNA]</scope>
    <source>
        <strain evidence="2 4">5120</strain>
    </source>
</reference>
<dbReference type="Pfam" id="PF11747">
    <property type="entry name" value="RebB"/>
    <property type="match status" value="1"/>
</dbReference>
<evidence type="ECO:0000313" key="1">
    <source>
        <dbReference type="EMBL" id="CUH63185.1"/>
    </source>
</evidence>
<organism evidence="2 4">
    <name type="scientific">Thalassovita autumnalis</name>
    <dbReference type="NCBI Taxonomy" id="2072972"/>
    <lineage>
        <taxon>Bacteria</taxon>
        <taxon>Pseudomonadati</taxon>
        <taxon>Pseudomonadota</taxon>
        <taxon>Alphaproteobacteria</taxon>
        <taxon>Rhodobacterales</taxon>
        <taxon>Roseobacteraceae</taxon>
        <taxon>Thalassovita</taxon>
    </lineage>
</organism>
<evidence type="ECO:0000313" key="2">
    <source>
        <dbReference type="EMBL" id="CUH72033.1"/>
    </source>
</evidence>
<dbReference type="RefSeq" id="WP_082626254.1">
    <property type="nucleotide sequence ID" value="NZ_CYSB01000005.1"/>
</dbReference>
<proteinExistence type="predicted"/>
<keyword evidence="3" id="KW-1185">Reference proteome</keyword>